<protein>
    <submittedName>
        <fullName evidence="3">SDR family oxidoreductase</fullName>
    </submittedName>
</protein>
<dbReference type="PRINTS" id="PR00081">
    <property type="entry name" value="GDHRDH"/>
</dbReference>
<reference evidence="3 4" key="1">
    <citation type="submission" date="2020-06" db="EMBL/GenBank/DDBJ databases">
        <authorList>
            <person name="Kim S.-J."/>
            <person name="Park S.-J."/>
        </authorList>
    </citation>
    <scope>NUCLEOTIDE SEQUENCE [LARGE SCALE GENOMIC DNA]</scope>
    <source>
        <strain evidence="3 4">SW-151</strain>
    </source>
</reference>
<dbReference type="SMART" id="SM00822">
    <property type="entry name" value="PKS_KR"/>
    <property type="match status" value="1"/>
</dbReference>
<evidence type="ECO:0000313" key="4">
    <source>
        <dbReference type="Proteomes" id="UP000652427"/>
    </source>
</evidence>
<dbReference type="PANTHER" id="PTHR43976:SF9">
    <property type="entry name" value="OXIDOREDUCTASE"/>
    <property type="match status" value="1"/>
</dbReference>
<feature type="domain" description="Ketoreductase" evidence="2">
    <location>
        <begin position="7"/>
        <end position="193"/>
    </location>
</feature>
<dbReference type="Proteomes" id="UP000652427">
    <property type="component" value="Unassembled WGS sequence"/>
</dbReference>
<dbReference type="InterPro" id="IPR051911">
    <property type="entry name" value="SDR_oxidoreductase"/>
</dbReference>
<dbReference type="InterPro" id="IPR036291">
    <property type="entry name" value="NAD(P)-bd_dom_sf"/>
</dbReference>
<name>A0ABX2MZC7_9SPHN</name>
<dbReference type="InterPro" id="IPR002347">
    <property type="entry name" value="SDR_fam"/>
</dbReference>
<dbReference type="EMBL" id="JABWMH010000001">
    <property type="protein sequence ID" value="NVD26810.1"/>
    <property type="molecule type" value="Genomic_DNA"/>
</dbReference>
<organism evidence="3 4">
    <name type="scientific">Parasphingorhabdus flavimaris</name>
    <dbReference type="NCBI Taxonomy" id="266812"/>
    <lineage>
        <taxon>Bacteria</taxon>
        <taxon>Pseudomonadati</taxon>
        <taxon>Pseudomonadota</taxon>
        <taxon>Alphaproteobacteria</taxon>
        <taxon>Sphingomonadales</taxon>
        <taxon>Sphingomonadaceae</taxon>
        <taxon>Parasphingorhabdus</taxon>
    </lineage>
</organism>
<comment type="similarity">
    <text evidence="1">Belongs to the short-chain dehydrogenases/reductases (SDR) family.</text>
</comment>
<dbReference type="InterPro" id="IPR057326">
    <property type="entry name" value="KR_dom"/>
</dbReference>
<evidence type="ECO:0000313" key="3">
    <source>
        <dbReference type="EMBL" id="NVD26810.1"/>
    </source>
</evidence>
<gene>
    <name evidence="3" type="ORF">HUO14_02680</name>
</gene>
<dbReference type="SUPFAM" id="SSF51735">
    <property type="entry name" value="NAD(P)-binding Rossmann-fold domains"/>
    <property type="match status" value="1"/>
</dbReference>
<accession>A0ABX2MZC7</accession>
<evidence type="ECO:0000256" key="1">
    <source>
        <dbReference type="RuleBase" id="RU000363"/>
    </source>
</evidence>
<dbReference type="PANTHER" id="PTHR43976">
    <property type="entry name" value="SHORT CHAIN DEHYDROGENASE"/>
    <property type="match status" value="1"/>
</dbReference>
<evidence type="ECO:0000259" key="2">
    <source>
        <dbReference type="SMART" id="SM00822"/>
    </source>
</evidence>
<proteinExistence type="inferred from homology"/>
<dbReference type="Pfam" id="PF00106">
    <property type="entry name" value="adh_short"/>
    <property type="match status" value="1"/>
</dbReference>
<dbReference type="Gene3D" id="3.40.50.720">
    <property type="entry name" value="NAD(P)-binding Rossmann-like Domain"/>
    <property type="match status" value="1"/>
</dbReference>
<comment type="caution">
    <text evidence="3">The sequence shown here is derived from an EMBL/GenBank/DDBJ whole genome shotgun (WGS) entry which is preliminary data.</text>
</comment>
<dbReference type="RefSeq" id="WP_176278328.1">
    <property type="nucleotide sequence ID" value="NZ_JABWMH010000001.1"/>
</dbReference>
<dbReference type="PRINTS" id="PR00080">
    <property type="entry name" value="SDRFAMILY"/>
</dbReference>
<sequence length="295" mass="31701">MNANSPKTILVTGASRGIGYLTAKTLAAGGHHVYAAMRDRDGPNAKAASALTDYAMQSGLSLLIIDLDVTSEEDCQRAIAKIEAERPLDVLVNNAGVMPVGVTEAYSPQATQACFDVNMFGLAKMSQAALPAMRQRHSGLLIHLSSAAGRLAIPYFGIYCASKWAMEAYAESLNYELAPFNIQSVIIEPSGHATDLVKTAPAPDLPAVLQEYGPHNEGREKLLGMFRDLFAQDQTGNDAQNVADSIMALVEMEGLRPIRTQIGDDMGVSAINMATAPIQTRLIEQLSQVYAFEEQ</sequence>
<keyword evidence="4" id="KW-1185">Reference proteome</keyword>
<dbReference type="CDD" id="cd05374">
    <property type="entry name" value="17beta-HSD-like_SDR_c"/>
    <property type="match status" value="1"/>
</dbReference>